<dbReference type="PANTHER" id="PTHR21496">
    <property type="entry name" value="FERREDOXIN-RELATED"/>
    <property type="match status" value="1"/>
</dbReference>
<evidence type="ECO:0000256" key="1">
    <source>
        <dbReference type="ARBA" id="ARBA00022714"/>
    </source>
</evidence>
<evidence type="ECO:0000313" key="9">
    <source>
        <dbReference type="Proteomes" id="UP001595681"/>
    </source>
</evidence>
<evidence type="ECO:0000313" key="8">
    <source>
        <dbReference type="EMBL" id="MFC3443487.1"/>
    </source>
</evidence>
<keyword evidence="4" id="KW-0411">Iron-sulfur</keyword>
<organism evidence="8 9">
    <name type="scientific">Sphingobium rhizovicinum</name>
    <dbReference type="NCBI Taxonomy" id="432308"/>
    <lineage>
        <taxon>Bacteria</taxon>
        <taxon>Pseudomonadati</taxon>
        <taxon>Pseudomonadota</taxon>
        <taxon>Alphaproteobacteria</taxon>
        <taxon>Sphingomonadales</taxon>
        <taxon>Sphingomonadaceae</taxon>
        <taxon>Sphingobium</taxon>
    </lineage>
</organism>
<dbReference type="EMBL" id="JBHRVU010000005">
    <property type="protein sequence ID" value="MFC3443487.1"/>
    <property type="molecule type" value="Genomic_DNA"/>
</dbReference>
<comment type="similarity">
    <text evidence="6">Belongs to the bacterial ring-hydroxylating dioxygenase ferredoxin component family.</text>
</comment>
<accession>A0ABV7NM01</accession>
<dbReference type="Proteomes" id="UP001595681">
    <property type="component" value="Unassembled WGS sequence"/>
</dbReference>
<dbReference type="Gene3D" id="2.102.10.10">
    <property type="entry name" value="Rieske [2Fe-2S] iron-sulphur domain"/>
    <property type="match status" value="1"/>
</dbReference>
<gene>
    <name evidence="8" type="ORF">ACFOKF_20225</name>
</gene>
<sequence length="97" mass="10759">MRISLAQLPANGTHIVDYDGRRVLLCRSPKGIHAMAEMCPHQKLSLDGGRVRGDFIMCPHHGARFNLEDGRSLSPLTTNSLTLYPVRIDGDMIEVDC</sequence>
<feature type="domain" description="Rieske" evidence="7">
    <location>
        <begin position="1"/>
        <end position="95"/>
    </location>
</feature>
<protein>
    <submittedName>
        <fullName evidence="8">Rieske (2Fe-2S) protein</fullName>
    </submittedName>
</protein>
<proteinExistence type="inferred from homology"/>
<evidence type="ECO:0000256" key="2">
    <source>
        <dbReference type="ARBA" id="ARBA00022723"/>
    </source>
</evidence>
<keyword evidence="1" id="KW-0001">2Fe-2S</keyword>
<dbReference type="InterPro" id="IPR036922">
    <property type="entry name" value="Rieske_2Fe-2S_sf"/>
</dbReference>
<dbReference type="PANTHER" id="PTHR21496:SF0">
    <property type="entry name" value="RIESKE DOMAIN-CONTAINING PROTEIN"/>
    <property type="match status" value="1"/>
</dbReference>
<evidence type="ECO:0000256" key="3">
    <source>
        <dbReference type="ARBA" id="ARBA00023004"/>
    </source>
</evidence>
<keyword evidence="2" id="KW-0479">Metal-binding</keyword>
<name>A0ABV7NM01_9SPHN</name>
<reference evidence="9" key="1">
    <citation type="journal article" date="2019" name="Int. J. Syst. Evol. Microbiol.">
        <title>The Global Catalogue of Microorganisms (GCM) 10K type strain sequencing project: providing services to taxonomists for standard genome sequencing and annotation.</title>
        <authorList>
            <consortium name="The Broad Institute Genomics Platform"/>
            <consortium name="The Broad Institute Genome Sequencing Center for Infectious Disease"/>
            <person name="Wu L."/>
            <person name="Ma J."/>
        </authorList>
    </citation>
    <scope>NUCLEOTIDE SEQUENCE [LARGE SCALE GENOMIC DNA]</scope>
    <source>
        <strain evidence="9">CCM 7491</strain>
    </source>
</reference>
<dbReference type="PROSITE" id="PS51296">
    <property type="entry name" value="RIESKE"/>
    <property type="match status" value="1"/>
</dbReference>
<comment type="caution">
    <text evidence="8">The sequence shown here is derived from an EMBL/GenBank/DDBJ whole genome shotgun (WGS) entry which is preliminary data.</text>
</comment>
<evidence type="ECO:0000256" key="4">
    <source>
        <dbReference type="ARBA" id="ARBA00023014"/>
    </source>
</evidence>
<keyword evidence="9" id="KW-1185">Reference proteome</keyword>
<dbReference type="InterPro" id="IPR017941">
    <property type="entry name" value="Rieske_2Fe-2S"/>
</dbReference>
<dbReference type="Pfam" id="PF00355">
    <property type="entry name" value="Rieske"/>
    <property type="match status" value="1"/>
</dbReference>
<evidence type="ECO:0000256" key="6">
    <source>
        <dbReference type="ARBA" id="ARBA00038001"/>
    </source>
</evidence>
<keyword evidence="3" id="KW-0408">Iron</keyword>
<dbReference type="RefSeq" id="WP_380798267.1">
    <property type="nucleotide sequence ID" value="NZ_JBHRVU010000005.1"/>
</dbReference>
<comment type="cofactor">
    <cofactor evidence="5">
        <name>[2Fe-2S] cluster</name>
        <dbReference type="ChEBI" id="CHEBI:190135"/>
    </cofactor>
</comment>
<evidence type="ECO:0000256" key="5">
    <source>
        <dbReference type="ARBA" id="ARBA00034078"/>
    </source>
</evidence>
<dbReference type="SUPFAM" id="SSF50022">
    <property type="entry name" value="ISP domain"/>
    <property type="match status" value="1"/>
</dbReference>
<evidence type="ECO:0000259" key="7">
    <source>
        <dbReference type="PROSITE" id="PS51296"/>
    </source>
</evidence>